<protein>
    <submittedName>
        <fullName evidence="9">TROVE domain-containing protein</fullName>
    </submittedName>
</protein>
<keyword evidence="4" id="KW-0479">Metal-binding</keyword>
<dbReference type="Pfam" id="PF05731">
    <property type="entry name" value="TROVE"/>
    <property type="match status" value="1"/>
</dbReference>
<dbReference type="InterPro" id="IPR040322">
    <property type="entry name" value="TROVE2"/>
</dbReference>
<proteinExistence type="inferred from homology"/>
<sequence>MNLEIAKDLTDIIEKGQGALLLKEIVDISTAGRAAKQNPTLYALALCARYKVQDTKTKVTNVDDNHANIMRKYYELLHKAAFEVVKQVCRIPTHLFGFVAYCEEISKSTGAKTGSTGWGRTMRSTIKAWYMDKDPMTLAMHITKYPQRNGWSHRDLLRLAHPKVNGDSHFEHEQIFRYIIKGESSLKRKRVEEERMETSEPKSKLAKLNDQLESKALNFIQAVCELKATTDENKAAMLIQNDGLVREHVPTELLNTVTVWGALLQNMPMTAMLRNLAKMTVVGLFENEDNDDASLRQVTSQLTNEAALKKAKIHPLNVLLASATYGRGHGDKGKLNWTPVRSIVTALEEAFYLSFKNVEPTGKRFCFALDVSGSMSSPIANSTLSCREAAAALALVGLRTEPHVETVAFCDKLTPLPFSKSWTLTRMIEYVGNMNFGATDCALPMIWAQKEKKSFDVFVVITDNETWFGKVHPAEALKSYRKKMNIPEAKLIVVGLQANKFTIADPMDPGMFDVAGFDSAVPELIRDFVLGNI</sequence>
<dbReference type="GO" id="GO:0046872">
    <property type="term" value="F:metal ion binding"/>
    <property type="evidence" value="ECO:0007669"/>
    <property type="project" value="UniProtKB-KW"/>
</dbReference>
<comment type="similarity">
    <text evidence="2">Belongs to the Ro 60 kDa family.</text>
</comment>
<dbReference type="GO" id="GO:0005737">
    <property type="term" value="C:cytoplasm"/>
    <property type="evidence" value="ECO:0007669"/>
    <property type="project" value="UniProtKB-SubCell"/>
</dbReference>
<dbReference type="GO" id="GO:1990904">
    <property type="term" value="C:ribonucleoprotein complex"/>
    <property type="evidence" value="ECO:0007669"/>
    <property type="project" value="UniProtKB-KW"/>
</dbReference>
<evidence type="ECO:0000256" key="5">
    <source>
        <dbReference type="ARBA" id="ARBA00022884"/>
    </source>
</evidence>
<dbReference type="InterPro" id="IPR056800">
    <property type="entry name" value="vWA_Ro60"/>
</dbReference>
<dbReference type="InterPro" id="IPR037214">
    <property type="entry name" value="TROVE_dom_sf"/>
</dbReference>
<dbReference type="PANTHER" id="PTHR14202:SF0">
    <property type="entry name" value="RNA-BINDING PROTEIN RO60"/>
    <property type="match status" value="1"/>
</dbReference>
<accession>A0A914WK85</accession>
<comment type="subcellular location">
    <subcellularLocation>
        <location evidence="1">Cytoplasm</location>
    </subcellularLocation>
</comment>
<dbReference type="InterPro" id="IPR036465">
    <property type="entry name" value="vWFA_dom_sf"/>
</dbReference>
<organism evidence="8 9">
    <name type="scientific">Plectus sambesii</name>
    <dbReference type="NCBI Taxonomy" id="2011161"/>
    <lineage>
        <taxon>Eukaryota</taxon>
        <taxon>Metazoa</taxon>
        <taxon>Ecdysozoa</taxon>
        <taxon>Nematoda</taxon>
        <taxon>Chromadorea</taxon>
        <taxon>Plectida</taxon>
        <taxon>Plectina</taxon>
        <taxon>Plectoidea</taxon>
        <taxon>Plectidae</taxon>
        <taxon>Plectus</taxon>
    </lineage>
</organism>
<dbReference type="GO" id="GO:0003723">
    <property type="term" value="F:RNA binding"/>
    <property type="evidence" value="ECO:0007669"/>
    <property type="project" value="UniProtKB-KW"/>
</dbReference>
<keyword evidence="8" id="KW-1185">Reference proteome</keyword>
<evidence type="ECO:0000313" key="9">
    <source>
        <dbReference type="WBParaSite" id="PSAMB.scaffold4507size14385.g24564.t1"/>
    </source>
</evidence>
<dbReference type="Proteomes" id="UP000887566">
    <property type="component" value="Unplaced"/>
</dbReference>
<keyword evidence="3" id="KW-0963">Cytoplasm</keyword>
<feature type="domain" description="TROVE" evidence="7">
    <location>
        <begin position="1"/>
        <end position="363"/>
    </location>
</feature>
<dbReference type="Pfam" id="PF25045">
    <property type="entry name" value="vWA_Ro60"/>
    <property type="match status" value="1"/>
</dbReference>
<dbReference type="InterPro" id="IPR008858">
    <property type="entry name" value="TROVE_dom"/>
</dbReference>
<dbReference type="SUPFAM" id="SSF53300">
    <property type="entry name" value="vWA-like"/>
    <property type="match status" value="1"/>
</dbReference>
<evidence type="ECO:0000256" key="1">
    <source>
        <dbReference type="ARBA" id="ARBA00004496"/>
    </source>
</evidence>
<dbReference type="WBParaSite" id="PSAMB.scaffold4507size14385.g24564.t1">
    <property type="protein sequence ID" value="PSAMB.scaffold4507size14385.g24564.t1"/>
    <property type="gene ID" value="PSAMB.scaffold4507size14385.g24564"/>
</dbReference>
<dbReference type="PANTHER" id="PTHR14202">
    <property type="entry name" value="60 KDA RIBONUCLEOPROTEIN SSA/RO"/>
    <property type="match status" value="1"/>
</dbReference>
<evidence type="ECO:0000259" key="7">
    <source>
        <dbReference type="PROSITE" id="PS50988"/>
    </source>
</evidence>
<dbReference type="AlphaFoldDB" id="A0A914WK85"/>
<evidence type="ECO:0000256" key="3">
    <source>
        <dbReference type="ARBA" id="ARBA00022490"/>
    </source>
</evidence>
<evidence type="ECO:0000256" key="6">
    <source>
        <dbReference type="ARBA" id="ARBA00023274"/>
    </source>
</evidence>
<keyword evidence="5" id="KW-0694">RNA-binding</keyword>
<reference evidence="9" key="1">
    <citation type="submission" date="2022-11" db="UniProtKB">
        <authorList>
            <consortium name="WormBaseParasite"/>
        </authorList>
    </citation>
    <scope>IDENTIFICATION</scope>
</reference>
<evidence type="ECO:0000256" key="2">
    <source>
        <dbReference type="ARBA" id="ARBA00007814"/>
    </source>
</evidence>
<name>A0A914WK85_9BILA</name>
<dbReference type="Gene3D" id="3.40.50.410">
    <property type="entry name" value="von Willebrand factor, type A domain"/>
    <property type="match status" value="1"/>
</dbReference>
<dbReference type="SUPFAM" id="SSF140864">
    <property type="entry name" value="TROVE domain-like"/>
    <property type="match status" value="1"/>
</dbReference>
<dbReference type="PROSITE" id="PS50988">
    <property type="entry name" value="TROVE"/>
    <property type="match status" value="1"/>
</dbReference>
<evidence type="ECO:0000313" key="8">
    <source>
        <dbReference type="Proteomes" id="UP000887566"/>
    </source>
</evidence>
<evidence type="ECO:0000256" key="4">
    <source>
        <dbReference type="ARBA" id="ARBA00022723"/>
    </source>
</evidence>
<keyword evidence="6" id="KW-0687">Ribonucleoprotein</keyword>